<proteinExistence type="predicted"/>
<dbReference type="AlphaFoldDB" id="A0A1G4IMA2"/>
<dbReference type="STRING" id="1230905.A0A1G4IMA2"/>
<keyword evidence="2" id="KW-1185">Reference proteome</keyword>
<dbReference type="OrthoDB" id="3596986at2759"/>
<dbReference type="EMBL" id="LT598462">
    <property type="protein sequence ID" value="SCU77678.1"/>
    <property type="molecule type" value="Genomic_DNA"/>
</dbReference>
<reference evidence="1 2" key="1">
    <citation type="submission" date="2016-03" db="EMBL/GenBank/DDBJ databases">
        <authorList>
            <person name="Devillers H."/>
        </authorList>
    </citation>
    <scope>NUCLEOTIDE SEQUENCE [LARGE SCALE GENOMIC DNA]</scope>
    <source>
        <strain evidence="1">CBS 11717</strain>
    </source>
</reference>
<accession>A0A1G4IMA2</accession>
<name>A0A1G4IMA2_9SACH</name>
<dbReference type="InterPro" id="IPR013951">
    <property type="entry name" value="Rxt3"/>
</dbReference>
<dbReference type="Gene3D" id="2.170.130.20">
    <property type="entry name" value="LCCL-like domain"/>
    <property type="match status" value="1"/>
</dbReference>
<dbReference type="InterPro" id="IPR036609">
    <property type="entry name" value="LCCL_sf"/>
</dbReference>
<dbReference type="Pfam" id="PF08642">
    <property type="entry name" value="Rxt3"/>
    <property type="match status" value="1"/>
</dbReference>
<protein>
    <submittedName>
        <fullName evidence="1">LAMI_0A01970g1_1</fullName>
    </submittedName>
</protein>
<sequence>MATTEASHTHPARDAYRQTQGHIYDLQETLLKSARSQEAEKSPETAPVATAAAAPTVNSEQLLAHTDENFGSQHPVLGELQYSAGPARPQTPADKLFPYDYLRHAMPAPLIPACDDSAINGIWRIFIPHEELRDALSATPANRRICNNEIWGSDIYTDDSDVILVLQHCGAFATAKNSAAKRTPANRTNCNAVSGLTGPLQNAECDLVVDILMLPPLQNYASSNRNDVESRAWSTTHDGLSYGIYALEFRPRSSPDATST</sequence>
<evidence type="ECO:0000313" key="2">
    <source>
        <dbReference type="Proteomes" id="UP000191024"/>
    </source>
</evidence>
<organism evidence="1 2">
    <name type="scientific">Lachancea mirantina</name>
    <dbReference type="NCBI Taxonomy" id="1230905"/>
    <lineage>
        <taxon>Eukaryota</taxon>
        <taxon>Fungi</taxon>
        <taxon>Dikarya</taxon>
        <taxon>Ascomycota</taxon>
        <taxon>Saccharomycotina</taxon>
        <taxon>Saccharomycetes</taxon>
        <taxon>Saccharomycetales</taxon>
        <taxon>Saccharomycetaceae</taxon>
        <taxon>Lachancea</taxon>
    </lineage>
</organism>
<gene>
    <name evidence="1" type="ORF">LAMI_0A01970G</name>
</gene>
<dbReference type="Proteomes" id="UP000191024">
    <property type="component" value="Chromosome A"/>
</dbReference>
<evidence type="ECO:0000313" key="1">
    <source>
        <dbReference type="EMBL" id="SCU77678.1"/>
    </source>
</evidence>